<dbReference type="Gene3D" id="3.30.450.330">
    <property type="match status" value="1"/>
</dbReference>
<evidence type="ECO:0000259" key="5">
    <source>
        <dbReference type="Pfam" id="PF00905"/>
    </source>
</evidence>
<evidence type="ECO:0000259" key="6">
    <source>
        <dbReference type="Pfam" id="PF03717"/>
    </source>
</evidence>
<evidence type="ECO:0000256" key="3">
    <source>
        <dbReference type="ARBA" id="ARBA00023136"/>
    </source>
</evidence>
<dbReference type="AlphaFoldDB" id="A0A1R1MNH3"/>
<dbReference type="GO" id="GO:0008658">
    <property type="term" value="F:penicillin binding"/>
    <property type="evidence" value="ECO:0007669"/>
    <property type="project" value="InterPro"/>
</dbReference>
<feature type="domain" description="Penicillin-binding protein dimerisation" evidence="6">
    <location>
        <begin position="71"/>
        <end position="197"/>
    </location>
</feature>
<dbReference type="SUPFAM" id="SSF56519">
    <property type="entry name" value="Penicillin binding protein dimerisation domain"/>
    <property type="match status" value="1"/>
</dbReference>
<dbReference type="PANTHER" id="PTHR30627">
    <property type="entry name" value="PEPTIDOGLYCAN D,D-TRANSPEPTIDASE"/>
    <property type="match status" value="1"/>
</dbReference>
<sequence length="636" mass="73277">MRKLYYYIVNFLNRLYYFVKPFEDDRLNSFLFISIFLVIIFTLRLFDLCYVDKNRYISFLQRQYTGKLTLRSERGEIFDRNGIPLAVSKKKCSFYIRPALIKDKKLFETIFLRIFSNQTGITAKDFKDVFSKDVKFTWLKKNIDGSLKEFRKKAVEVVKEYLEKSHQPKPRLFDLVGVMPEYDRVHPYDVGSTLVGVLDSAGKGISGLELYLEKKKIILGDKVVIPALKDARGNLYVNDPDALFLSYKKGNNVVLTVDANIQYIIEKTIQKYAKKWHPDFINVVVMNPKTGDVIAAASYPFYKYGSKRGKHFVSEINPRFISAPYEPGSVIKPFVLAAAINDGLVTPMTPIRAPANYRVDDKVFHNEFHGENVTLAAWEVIKYSDNVGIIKIAQKLGKKRYYEYLKAFGFGQKTGIEIAGESVYPLRNYKKWKNVDFATLAFGHNIMVNTLQLATAYCALVNGGYLYKPRIIAKIINDKGEIIKEFPAIRVRQVIKPWVSKEMRRVLATVVEGGTGTNTKMENFYIGGKTGTAVKYDPRIRAYNRSKITATFAGAFPLTDPDFVMVVTVDEPRVPKNKLWASDIAVPVFREIAERILLYEREKPDKYKYYFVGDKMERKPINQDFPYKKGYRKINK</sequence>
<dbReference type="OrthoDB" id="9770103at2"/>
<dbReference type="SUPFAM" id="SSF56601">
    <property type="entry name" value="beta-lactamase/transpeptidase-like"/>
    <property type="match status" value="1"/>
</dbReference>
<dbReference type="GO" id="GO:0005886">
    <property type="term" value="C:plasma membrane"/>
    <property type="evidence" value="ECO:0007669"/>
    <property type="project" value="TreeGrafter"/>
</dbReference>
<keyword evidence="2" id="KW-0378">Hydrolase</keyword>
<evidence type="ECO:0000256" key="2">
    <source>
        <dbReference type="ARBA" id="ARBA00022645"/>
    </source>
</evidence>
<keyword evidence="2" id="KW-0645">Protease</keyword>
<evidence type="ECO:0000313" key="7">
    <source>
        <dbReference type="EMBL" id="OMH41299.1"/>
    </source>
</evidence>
<organism evidence="7 8">
    <name type="scientific">Desulfurobacterium indicum</name>
    <dbReference type="NCBI Taxonomy" id="1914305"/>
    <lineage>
        <taxon>Bacteria</taxon>
        <taxon>Pseudomonadati</taxon>
        <taxon>Aquificota</taxon>
        <taxon>Aquificia</taxon>
        <taxon>Desulfurobacteriales</taxon>
        <taxon>Desulfurobacteriaceae</taxon>
        <taxon>Desulfurobacterium</taxon>
    </lineage>
</organism>
<keyword evidence="4" id="KW-1133">Transmembrane helix</keyword>
<name>A0A1R1MNH3_9BACT</name>
<dbReference type="GO" id="GO:0071555">
    <property type="term" value="P:cell wall organization"/>
    <property type="evidence" value="ECO:0007669"/>
    <property type="project" value="TreeGrafter"/>
</dbReference>
<dbReference type="EMBL" id="MOEN01000002">
    <property type="protein sequence ID" value="OMH41299.1"/>
    <property type="molecule type" value="Genomic_DNA"/>
</dbReference>
<protein>
    <submittedName>
        <fullName evidence="7">Peptidoglycan glycosyltransferase</fullName>
    </submittedName>
</protein>
<keyword evidence="4" id="KW-0812">Transmembrane</keyword>
<reference evidence="7 8" key="1">
    <citation type="submission" date="2016-10" db="EMBL/GenBank/DDBJ databases">
        <title>Genome sequence of a sulfur-reducing bacterium Desulfurobacterium indicum K6013.</title>
        <authorList>
            <person name="Cao J."/>
            <person name="Shao Z."/>
            <person name="Alain K."/>
            <person name="Jebbar M."/>
        </authorList>
    </citation>
    <scope>NUCLEOTIDE SEQUENCE [LARGE SCALE GENOMIC DNA]</scope>
    <source>
        <strain evidence="7 8">K6013</strain>
    </source>
</reference>
<comment type="subcellular location">
    <subcellularLocation>
        <location evidence="1">Membrane</location>
    </subcellularLocation>
</comment>
<comment type="caution">
    <text evidence="7">The sequence shown here is derived from an EMBL/GenBank/DDBJ whole genome shotgun (WGS) entry which is preliminary data.</text>
</comment>
<dbReference type="Pfam" id="PF00905">
    <property type="entry name" value="Transpeptidase"/>
    <property type="match status" value="1"/>
</dbReference>
<keyword evidence="7" id="KW-0808">Transferase</keyword>
<feature type="transmembrane region" description="Helical" evidence="4">
    <location>
        <begin position="27"/>
        <end position="46"/>
    </location>
</feature>
<feature type="domain" description="Penicillin-binding protein transpeptidase" evidence="5">
    <location>
        <begin position="283"/>
        <end position="593"/>
    </location>
</feature>
<evidence type="ECO:0000256" key="1">
    <source>
        <dbReference type="ARBA" id="ARBA00004370"/>
    </source>
</evidence>
<evidence type="ECO:0000256" key="4">
    <source>
        <dbReference type="SAM" id="Phobius"/>
    </source>
</evidence>
<dbReference type="RefSeq" id="WP_076712271.1">
    <property type="nucleotide sequence ID" value="NZ_MOEN01000002.1"/>
</dbReference>
<proteinExistence type="predicted"/>
<dbReference type="Proteomes" id="UP000187408">
    <property type="component" value="Unassembled WGS sequence"/>
</dbReference>
<dbReference type="GO" id="GO:0016740">
    <property type="term" value="F:transferase activity"/>
    <property type="evidence" value="ECO:0007669"/>
    <property type="project" value="UniProtKB-KW"/>
</dbReference>
<dbReference type="InterPro" id="IPR036138">
    <property type="entry name" value="PBP_dimer_sf"/>
</dbReference>
<dbReference type="GO" id="GO:0004180">
    <property type="term" value="F:carboxypeptidase activity"/>
    <property type="evidence" value="ECO:0007669"/>
    <property type="project" value="UniProtKB-KW"/>
</dbReference>
<dbReference type="InterPro" id="IPR050515">
    <property type="entry name" value="Beta-lactam/transpept"/>
</dbReference>
<dbReference type="InterPro" id="IPR001460">
    <property type="entry name" value="PCN-bd_Tpept"/>
</dbReference>
<accession>A0A1R1MNH3</accession>
<dbReference type="Gene3D" id="3.40.710.10">
    <property type="entry name" value="DD-peptidase/beta-lactamase superfamily"/>
    <property type="match status" value="1"/>
</dbReference>
<keyword evidence="3 4" id="KW-0472">Membrane</keyword>
<dbReference type="STRING" id="1914305.BLW93_01120"/>
<dbReference type="PANTHER" id="PTHR30627:SF1">
    <property type="entry name" value="PEPTIDOGLYCAN D,D-TRANSPEPTIDASE FTSI"/>
    <property type="match status" value="1"/>
</dbReference>
<keyword evidence="2" id="KW-0121">Carboxypeptidase</keyword>
<evidence type="ECO:0000313" key="8">
    <source>
        <dbReference type="Proteomes" id="UP000187408"/>
    </source>
</evidence>
<dbReference type="InterPro" id="IPR012338">
    <property type="entry name" value="Beta-lactam/transpept-like"/>
</dbReference>
<dbReference type="InterPro" id="IPR005311">
    <property type="entry name" value="PBP_dimer"/>
</dbReference>
<keyword evidence="8" id="KW-1185">Reference proteome</keyword>
<dbReference type="Pfam" id="PF03717">
    <property type="entry name" value="PBP_dimer"/>
    <property type="match status" value="1"/>
</dbReference>
<dbReference type="Gene3D" id="3.90.1310.10">
    <property type="entry name" value="Penicillin-binding protein 2a (Domain 2)"/>
    <property type="match status" value="1"/>
</dbReference>
<gene>
    <name evidence="7" type="ORF">BLW93_01120</name>
</gene>